<dbReference type="PANTHER" id="PTHR42659:SF2">
    <property type="entry name" value="XANTHINE DEHYDROGENASE SUBUNIT C-RELATED"/>
    <property type="match status" value="1"/>
</dbReference>
<dbReference type="GO" id="GO:0016491">
    <property type="term" value="F:oxidoreductase activity"/>
    <property type="evidence" value="ECO:0007669"/>
    <property type="project" value="UniProtKB-KW"/>
</dbReference>
<keyword evidence="1" id="KW-0285">Flavoprotein</keyword>
<organism evidence="5 6">
    <name type="scientific">Segnochrobactrum spirostomi</name>
    <dbReference type="NCBI Taxonomy" id="2608987"/>
    <lineage>
        <taxon>Bacteria</taxon>
        <taxon>Pseudomonadati</taxon>
        <taxon>Pseudomonadota</taxon>
        <taxon>Alphaproteobacteria</taxon>
        <taxon>Hyphomicrobiales</taxon>
        <taxon>Segnochrobactraceae</taxon>
        <taxon>Segnochrobactrum</taxon>
    </lineage>
</organism>
<dbReference type="InterPro" id="IPR036683">
    <property type="entry name" value="CO_DH_flav_C_dom_sf"/>
</dbReference>
<evidence type="ECO:0000256" key="2">
    <source>
        <dbReference type="ARBA" id="ARBA00022827"/>
    </source>
</evidence>
<evidence type="ECO:0000313" key="6">
    <source>
        <dbReference type="Proteomes" id="UP000332515"/>
    </source>
</evidence>
<reference evidence="5 6" key="1">
    <citation type="submission" date="2019-09" db="EMBL/GenBank/DDBJ databases">
        <title>Segnochrobactrum spirostomi gen. nov., sp. nov., isolated from the ciliate Spirostomum cf. yagiui and description of a novel family, Segnochrobactraceae fam. nov. within the order Rhizobiales of the class Alphaproteobacteria.</title>
        <authorList>
            <person name="Akter S."/>
            <person name="Shazib S.U.A."/>
            <person name="Shin M.K."/>
        </authorList>
    </citation>
    <scope>NUCLEOTIDE SEQUENCE [LARGE SCALE GENOMIC DNA]</scope>
    <source>
        <strain evidence="5 6">Sp-1</strain>
    </source>
</reference>
<dbReference type="Gene3D" id="3.30.465.10">
    <property type="match status" value="1"/>
</dbReference>
<protein>
    <submittedName>
        <fullName evidence="5">FAD-binding molybdopterin dehydrogenase</fullName>
    </submittedName>
</protein>
<dbReference type="SUPFAM" id="SSF55447">
    <property type="entry name" value="CO dehydrogenase flavoprotein C-terminal domain-like"/>
    <property type="match status" value="1"/>
</dbReference>
<dbReference type="InterPro" id="IPR002346">
    <property type="entry name" value="Mopterin_DH_FAD-bd"/>
</dbReference>
<dbReference type="Gene3D" id="3.30.390.50">
    <property type="entry name" value="CO dehydrogenase flavoprotein, C-terminal domain"/>
    <property type="match status" value="1"/>
</dbReference>
<dbReference type="InterPro" id="IPR005107">
    <property type="entry name" value="CO_DH_flav_C"/>
</dbReference>
<evidence type="ECO:0000256" key="3">
    <source>
        <dbReference type="ARBA" id="ARBA00023002"/>
    </source>
</evidence>
<feature type="domain" description="FAD-binding PCMH-type" evidence="4">
    <location>
        <begin position="1"/>
        <end position="177"/>
    </location>
</feature>
<dbReference type="InterPro" id="IPR051312">
    <property type="entry name" value="Diverse_Substr_Oxidored"/>
</dbReference>
<dbReference type="RefSeq" id="WP_153491119.1">
    <property type="nucleotide sequence ID" value="NZ_VWNA01000003.1"/>
</dbReference>
<keyword evidence="3" id="KW-0560">Oxidoreductase</keyword>
<dbReference type="SMART" id="SM01092">
    <property type="entry name" value="CO_deh_flav_C"/>
    <property type="match status" value="1"/>
</dbReference>
<sequence>MTVAAHGSLLVPSSLDTAIAALTDLGEDGAPFAGGTWIMRAPIRHEARKATYVALGRIAELREITITPAALEIGAGVTHAALASAITTLDDLRGLAAAAGRSANPAVRAAATVGGNLCTVAFAAADLVPALLCLDAEVEIAGAGGRERMMLEAFLVRRGTLAPGHLLTRIIVPRHLGHSAHARLPLRKAGDYPVAIVSLRVACDPSGRVREIRIAVGAVEPVARRWPMLEATLTGERLDPESAAERAAACLDAFTGRDGIEAPGWYRVHILPTLFRRAVAAASGS</sequence>
<evidence type="ECO:0000256" key="1">
    <source>
        <dbReference type="ARBA" id="ARBA00022630"/>
    </source>
</evidence>
<accession>A0A6A7YC41</accession>
<keyword evidence="6" id="KW-1185">Reference proteome</keyword>
<gene>
    <name evidence="5" type="ORF">F0357_23430</name>
</gene>
<evidence type="ECO:0000259" key="4">
    <source>
        <dbReference type="PROSITE" id="PS51387"/>
    </source>
</evidence>
<dbReference type="PANTHER" id="PTHR42659">
    <property type="entry name" value="XANTHINE DEHYDROGENASE SUBUNIT C-RELATED"/>
    <property type="match status" value="1"/>
</dbReference>
<name>A0A6A7YC41_9HYPH</name>
<dbReference type="Pfam" id="PF03450">
    <property type="entry name" value="CO_deh_flav_C"/>
    <property type="match status" value="1"/>
</dbReference>
<dbReference type="InterPro" id="IPR016166">
    <property type="entry name" value="FAD-bd_PCMH"/>
</dbReference>
<comment type="caution">
    <text evidence="5">The sequence shown here is derived from an EMBL/GenBank/DDBJ whole genome shotgun (WGS) entry which is preliminary data.</text>
</comment>
<dbReference type="InterPro" id="IPR016169">
    <property type="entry name" value="FAD-bd_PCMH_sub2"/>
</dbReference>
<dbReference type="PROSITE" id="PS51387">
    <property type="entry name" value="FAD_PCMH"/>
    <property type="match status" value="1"/>
</dbReference>
<evidence type="ECO:0000313" key="5">
    <source>
        <dbReference type="EMBL" id="MQT15551.1"/>
    </source>
</evidence>
<dbReference type="GO" id="GO:0071949">
    <property type="term" value="F:FAD binding"/>
    <property type="evidence" value="ECO:0007669"/>
    <property type="project" value="InterPro"/>
</dbReference>
<proteinExistence type="predicted"/>
<dbReference type="EMBL" id="VWNA01000003">
    <property type="protein sequence ID" value="MQT15551.1"/>
    <property type="molecule type" value="Genomic_DNA"/>
</dbReference>
<dbReference type="InterPro" id="IPR036318">
    <property type="entry name" value="FAD-bd_PCMH-like_sf"/>
</dbReference>
<dbReference type="Pfam" id="PF00941">
    <property type="entry name" value="FAD_binding_5"/>
    <property type="match status" value="1"/>
</dbReference>
<dbReference type="SUPFAM" id="SSF56176">
    <property type="entry name" value="FAD-binding/transporter-associated domain-like"/>
    <property type="match status" value="1"/>
</dbReference>
<dbReference type="AlphaFoldDB" id="A0A6A7YC41"/>
<dbReference type="Proteomes" id="UP000332515">
    <property type="component" value="Unassembled WGS sequence"/>
</dbReference>
<keyword evidence="2" id="KW-0274">FAD</keyword>